<sequence>MRCLSLRLGTSNYLEVRRPSKDLNASHRFVSQHLVSLRCQVPSLDLQCLTPHATQKTLLTVRRTRSIQSPSGPSNSSSPNQPSSSTHREPPATPQLSYPDYLNENASPGWDAALVMSSLIRDIWMHTPHSPGHKVS</sequence>
<evidence type="ECO:0000313" key="2">
    <source>
        <dbReference type="EMBL" id="KAF9507422.1"/>
    </source>
</evidence>
<feature type="region of interest" description="Disordered" evidence="1">
    <location>
        <begin position="59"/>
        <end position="102"/>
    </location>
</feature>
<accession>A0A9P6AKU2</accession>
<evidence type="ECO:0000256" key="1">
    <source>
        <dbReference type="SAM" id="MobiDB-lite"/>
    </source>
</evidence>
<dbReference type="Proteomes" id="UP000886523">
    <property type="component" value="Unassembled WGS sequence"/>
</dbReference>
<name>A0A9P6AKU2_9AGAM</name>
<comment type="caution">
    <text evidence="2">The sequence shown here is derived from an EMBL/GenBank/DDBJ whole genome shotgun (WGS) entry which is preliminary data.</text>
</comment>
<dbReference type="EMBL" id="MU129081">
    <property type="protein sequence ID" value="KAF9507422.1"/>
    <property type="molecule type" value="Genomic_DNA"/>
</dbReference>
<gene>
    <name evidence="2" type="ORF">BS47DRAFT_308972</name>
</gene>
<keyword evidence="3" id="KW-1185">Reference proteome</keyword>
<reference evidence="2" key="1">
    <citation type="journal article" date="2020" name="Nat. Commun.">
        <title>Large-scale genome sequencing of mycorrhizal fungi provides insights into the early evolution of symbiotic traits.</title>
        <authorList>
            <person name="Miyauchi S."/>
            <person name="Kiss E."/>
            <person name="Kuo A."/>
            <person name="Drula E."/>
            <person name="Kohler A."/>
            <person name="Sanchez-Garcia M."/>
            <person name="Morin E."/>
            <person name="Andreopoulos B."/>
            <person name="Barry K.W."/>
            <person name="Bonito G."/>
            <person name="Buee M."/>
            <person name="Carver A."/>
            <person name="Chen C."/>
            <person name="Cichocki N."/>
            <person name="Clum A."/>
            <person name="Culley D."/>
            <person name="Crous P.W."/>
            <person name="Fauchery L."/>
            <person name="Girlanda M."/>
            <person name="Hayes R.D."/>
            <person name="Keri Z."/>
            <person name="LaButti K."/>
            <person name="Lipzen A."/>
            <person name="Lombard V."/>
            <person name="Magnuson J."/>
            <person name="Maillard F."/>
            <person name="Murat C."/>
            <person name="Nolan M."/>
            <person name="Ohm R.A."/>
            <person name="Pangilinan J."/>
            <person name="Pereira M.F."/>
            <person name="Perotto S."/>
            <person name="Peter M."/>
            <person name="Pfister S."/>
            <person name="Riley R."/>
            <person name="Sitrit Y."/>
            <person name="Stielow J.B."/>
            <person name="Szollosi G."/>
            <person name="Zifcakova L."/>
            <person name="Stursova M."/>
            <person name="Spatafora J.W."/>
            <person name="Tedersoo L."/>
            <person name="Vaario L.M."/>
            <person name="Yamada A."/>
            <person name="Yan M."/>
            <person name="Wang P."/>
            <person name="Xu J."/>
            <person name="Bruns T."/>
            <person name="Baldrian P."/>
            <person name="Vilgalys R."/>
            <person name="Dunand C."/>
            <person name="Henrissat B."/>
            <person name="Grigoriev I.V."/>
            <person name="Hibbett D."/>
            <person name="Nagy L.G."/>
            <person name="Martin F.M."/>
        </authorList>
    </citation>
    <scope>NUCLEOTIDE SEQUENCE</scope>
    <source>
        <strain evidence="2">UP504</strain>
    </source>
</reference>
<evidence type="ECO:0000313" key="3">
    <source>
        <dbReference type="Proteomes" id="UP000886523"/>
    </source>
</evidence>
<feature type="compositionally biased region" description="Low complexity" evidence="1">
    <location>
        <begin position="66"/>
        <end position="85"/>
    </location>
</feature>
<dbReference type="AlphaFoldDB" id="A0A9P6AKU2"/>
<organism evidence="2 3">
    <name type="scientific">Hydnum rufescens UP504</name>
    <dbReference type="NCBI Taxonomy" id="1448309"/>
    <lineage>
        <taxon>Eukaryota</taxon>
        <taxon>Fungi</taxon>
        <taxon>Dikarya</taxon>
        <taxon>Basidiomycota</taxon>
        <taxon>Agaricomycotina</taxon>
        <taxon>Agaricomycetes</taxon>
        <taxon>Cantharellales</taxon>
        <taxon>Hydnaceae</taxon>
        <taxon>Hydnum</taxon>
    </lineage>
</organism>
<protein>
    <submittedName>
        <fullName evidence="2">Uncharacterized protein</fullName>
    </submittedName>
</protein>
<proteinExistence type="predicted"/>